<dbReference type="Pfam" id="PF07715">
    <property type="entry name" value="Plug"/>
    <property type="match status" value="1"/>
</dbReference>
<keyword evidence="3 8" id="KW-1134">Transmembrane beta strand</keyword>
<feature type="domain" description="TonB-dependent receptor plug" evidence="10">
    <location>
        <begin position="120"/>
        <end position="192"/>
    </location>
</feature>
<comment type="subcellular location">
    <subcellularLocation>
        <location evidence="1 8">Cell outer membrane</location>
        <topology evidence="1 8">Multi-pass membrane protein</topology>
    </subcellularLocation>
</comment>
<evidence type="ECO:0000313" key="12">
    <source>
        <dbReference type="EMBL" id="GAA4303055.1"/>
    </source>
</evidence>
<keyword evidence="5" id="KW-0732">Signal</keyword>
<dbReference type="Pfam" id="PF14905">
    <property type="entry name" value="OMP_b-brl_3"/>
    <property type="match status" value="1"/>
</dbReference>
<evidence type="ECO:0000256" key="6">
    <source>
        <dbReference type="ARBA" id="ARBA00023136"/>
    </source>
</evidence>
<evidence type="ECO:0000256" key="9">
    <source>
        <dbReference type="SAM" id="MobiDB-lite"/>
    </source>
</evidence>
<keyword evidence="4 8" id="KW-0812">Transmembrane</keyword>
<dbReference type="Gene3D" id="2.170.130.10">
    <property type="entry name" value="TonB-dependent receptor, plug domain"/>
    <property type="match status" value="1"/>
</dbReference>
<evidence type="ECO:0000256" key="8">
    <source>
        <dbReference type="PROSITE-ProRule" id="PRU01360"/>
    </source>
</evidence>
<keyword evidence="13" id="KW-1185">Reference proteome</keyword>
<evidence type="ECO:0000259" key="11">
    <source>
        <dbReference type="Pfam" id="PF14905"/>
    </source>
</evidence>
<dbReference type="PANTHER" id="PTHR30069">
    <property type="entry name" value="TONB-DEPENDENT OUTER MEMBRANE RECEPTOR"/>
    <property type="match status" value="1"/>
</dbReference>
<feature type="domain" description="Outer membrane protein beta-barrel" evidence="11">
    <location>
        <begin position="347"/>
        <end position="756"/>
    </location>
</feature>
<organism evidence="12 13">
    <name type="scientific">Nibribacter koreensis</name>
    <dbReference type="NCBI Taxonomy" id="1084519"/>
    <lineage>
        <taxon>Bacteria</taxon>
        <taxon>Pseudomonadati</taxon>
        <taxon>Bacteroidota</taxon>
        <taxon>Cytophagia</taxon>
        <taxon>Cytophagales</taxon>
        <taxon>Hymenobacteraceae</taxon>
        <taxon>Nibribacter</taxon>
    </lineage>
</organism>
<sequence>MQEAGTNQPVGFATAVLLSAKDSSIVTSALVGAEGTFVLAPAPVGRYHVKVSFVGYQTRVISNIEVTAAKPEVNLGIIQLKAASTTLKAVEVMGQREAVEYGLDRRVYNVGQDLSTVGGTAVDVMQNVPSVTVDQEGTVSMRGTSNITILIDGKPSALSGLGLDQIPASSIERVEVITNPSSKYDPSGTGGVLNIILKKEKQQGLNGLASATAGPNNRYNTSLNLNYRIGKLNLFGSHDFRKDLRKGEGRVTRRFTPTNESVRLEELESNNENHNSNHNFRLGADYQLTETQSLTGSVLYRMGSRDSEGASFSRFMRENGSLDSTSTRQNTGYEDRNLWEYALSYRKTFTKPGQELTADAVFNIEREPGQDQVQEQFRNVDGSASLYQPFRWQRNVNLEQEREFSLQADYVHPFSEKGKWEAGYRSTFERSDEDAQASDFNFNANQFETNIGRTNRFIYDEWVHAVYGNYGDAIQKFSYQVGARLEQTNIVTNQVTQVQRNKQDYLNLFPSLFLTYDFSEEQKVQTSYSRRIDRPGTWSLNPFRDVTDPRNIRQGNPNLKPEFIDSYEVNYLRFWKQTTLTAGVFYRRMTDIVQSFRTPLDENSTITTFANVGKGESYGVELTGTANLTNWWKINANASGFNYSIDASEEGGRANSRLSWTSRLNSNFTLPFKTEVQLSANYRSPTVTVQGERSGFFSTGISARKEVLGGKGNIILRVQDIFNTMRFDSYTFIEDQFEERSRYKPQSQLVFVGFSYRFGNNGQQKKDREERTEEPMEIQEGN</sequence>
<keyword evidence="6 8" id="KW-0472">Membrane</keyword>
<proteinExistence type="inferred from homology"/>
<evidence type="ECO:0000256" key="2">
    <source>
        <dbReference type="ARBA" id="ARBA00022448"/>
    </source>
</evidence>
<evidence type="ECO:0000256" key="1">
    <source>
        <dbReference type="ARBA" id="ARBA00004571"/>
    </source>
</evidence>
<dbReference type="Proteomes" id="UP001501844">
    <property type="component" value="Unassembled WGS sequence"/>
</dbReference>
<dbReference type="PROSITE" id="PS52016">
    <property type="entry name" value="TONB_DEPENDENT_REC_3"/>
    <property type="match status" value="1"/>
</dbReference>
<evidence type="ECO:0000256" key="3">
    <source>
        <dbReference type="ARBA" id="ARBA00022452"/>
    </source>
</evidence>
<dbReference type="SUPFAM" id="SSF49464">
    <property type="entry name" value="Carboxypeptidase regulatory domain-like"/>
    <property type="match status" value="1"/>
</dbReference>
<accession>A0ABP8FG83</accession>
<comment type="caution">
    <text evidence="12">The sequence shown here is derived from an EMBL/GenBank/DDBJ whole genome shotgun (WGS) entry which is preliminary data.</text>
</comment>
<feature type="compositionally biased region" description="Basic and acidic residues" evidence="9">
    <location>
        <begin position="764"/>
        <end position="774"/>
    </location>
</feature>
<dbReference type="Gene3D" id="2.40.170.20">
    <property type="entry name" value="TonB-dependent receptor, beta-barrel domain"/>
    <property type="match status" value="1"/>
</dbReference>
<evidence type="ECO:0000259" key="10">
    <source>
        <dbReference type="Pfam" id="PF07715"/>
    </source>
</evidence>
<dbReference type="EMBL" id="BAABGX010000002">
    <property type="protein sequence ID" value="GAA4303055.1"/>
    <property type="molecule type" value="Genomic_DNA"/>
</dbReference>
<comment type="similarity">
    <text evidence="8">Belongs to the TonB-dependent receptor family.</text>
</comment>
<dbReference type="PANTHER" id="PTHR30069:SF29">
    <property type="entry name" value="HEMOGLOBIN AND HEMOGLOBIN-HAPTOGLOBIN-BINDING PROTEIN 1-RELATED"/>
    <property type="match status" value="1"/>
</dbReference>
<evidence type="ECO:0000256" key="5">
    <source>
        <dbReference type="ARBA" id="ARBA00022729"/>
    </source>
</evidence>
<evidence type="ECO:0000256" key="4">
    <source>
        <dbReference type="ARBA" id="ARBA00022692"/>
    </source>
</evidence>
<name>A0ABP8FG83_9BACT</name>
<evidence type="ECO:0000313" key="13">
    <source>
        <dbReference type="Proteomes" id="UP001501844"/>
    </source>
</evidence>
<gene>
    <name evidence="12" type="ORF">GCM10023183_15300</name>
</gene>
<dbReference type="InterPro" id="IPR041700">
    <property type="entry name" value="OMP_b-brl_3"/>
</dbReference>
<evidence type="ECO:0000256" key="7">
    <source>
        <dbReference type="ARBA" id="ARBA00023237"/>
    </source>
</evidence>
<reference evidence="13" key="1">
    <citation type="journal article" date="2019" name="Int. J. Syst. Evol. Microbiol.">
        <title>The Global Catalogue of Microorganisms (GCM) 10K type strain sequencing project: providing services to taxonomists for standard genome sequencing and annotation.</title>
        <authorList>
            <consortium name="The Broad Institute Genomics Platform"/>
            <consortium name="The Broad Institute Genome Sequencing Center for Infectious Disease"/>
            <person name="Wu L."/>
            <person name="Ma J."/>
        </authorList>
    </citation>
    <scope>NUCLEOTIDE SEQUENCE [LARGE SCALE GENOMIC DNA]</scope>
    <source>
        <strain evidence="13">JCM 17917</strain>
    </source>
</reference>
<dbReference type="Pfam" id="PF13620">
    <property type="entry name" value="CarboxypepD_reg"/>
    <property type="match status" value="1"/>
</dbReference>
<feature type="region of interest" description="Disordered" evidence="9">
    <location>
        <begin position="761"/>
        <end position="782"/>
    </location>
</feature>
<dbReference type="InterPro" id="IPR008969">
    <property type="entry name" value="CarboxyPept-like_regulatory"/>
</dbReference>
<dbReference type="SUPFAM" id="SSF56935">
    <property type="entry name" value="Porins"/>
    <property type="match status" value="1"/>
</dbReference>
<dbReference type="InterPro" id="IPR039426">
    <property type="entry name" value="TonB-dep_rcpt-like"/>
</dbReference>
<protein>
    <submittedName>
        <fullName evidence="12">Outer membrane beta-barrel family protein</fullName>
    </submittedName>
</protein>
<dbReference type="InterPro" id="IPR012910">
    <property type="entry name" value="Plug_dom"/>
</dbReference>
<keyword evidence="7 8" id="KW-0998">Cell outer membrane</keyword>
<dbReference type="InterPro" id="IPR037066">
    <property type="entry name" value="Plug_dom_sf"/>
</dbReference>
<dbReference type="InterPro" id="IPR036942">
    <property type="entry name" value="Beta-barrel_TonB_sf"/>
</dbReference>
<keyword evidence="2 8" id="KW-0813">Transport</keyword>